<dbReference type="InterPro" id="IPR015899">
    <property type="entry name" value="UDP-GalPyranose_mutase_C"/>
</dbReference>
<dbReference type="SUPFAM" id="SSF51971">
    <property type="entry name" value="Nucleotide-binding domain"/>
    <property type="match status" value="1"/>
</dbReference>
<keyword evidence="4" id="KW-0274">FAD</keyword>
<evidence type="ECO:0000313" key="8">
    <source>
        <dbReference type="Proteomes" id="UP000600547"/>
    </source>
</evidence>
<reference evidence="8" key="1">
    <citation type="journal article" date="2019" name="Int. J. Syst. Evol. Microbiol.">
        <title>The Global Catalogue of Microorganisms (GCM) 10K type strain sequencing project: providing services to taxonomists for standard genome sequencing and annotation.</title>
        <authorList>
            <consortium name="The Broad Institute Genomics Platform"/>
            <consortium name="The Broad Institute Genome Sequencing Center for Infectious Disease"/>
            <person name="Wu L."/>
            <person name="Ma J."/>
        </authorList>
    </citation>
    <scope>NUCLEOTIDE SEQUENCE [LARGE SCALE GENOMIC DNA]</scope>
    <source>
        <strain evidence="8">JCM 31047</strain>
    </source>
</reference>
<dbReference type="GO" id="GO:0005829">
    <property type="term" value="C:cytosol"/>
    <property type="evidence" value="ECO:0007669"/>
    <property type="project" value="TreeGrafter"/>
</dbReference>
<keyword evidence="3" id="KW-0285">Flavoprotein</keyword>
<evidence type="ECO:0000256" key="1">
    <source>
        <dbReference type="ARBA" id="ARBA00001974"/>
    </source>
</evidence>
<keyword evidence="8" id="KW-1185">Reference proteome</keyword>
<dbReference type="SUPFAM" id="SSF54373">
    <property type="entry name" value="FAD-linked reductases, C-terminal domain"/>
    <property type="match status" value="1"/>
</dbReference>
<dbReference type="Pfam" id="PF03275">
    <property type="entry name" value="GLF"/>
    <property type="match status" value="1"/>
</dbReference>
<dbReference type="NCBIfam" id="TIGR00031">
    <property type="entry name" value="UDP-GALP_mutase"/>
    <property type="match status" value="1"/>
</dbReference>
<comment type="cofactor">
    <cofactor evidence="1">
        <name>FAD</name>
        <dbReference type="ChEBI" id="CHEBI:57692"/>
    </cofactor>
</comment>
<dbReference type="PANTHER" id="PTHR21197:SF0">
    <property type="entry name" value="UDP-GALACTOPYRANOSE MUTASE"/>
    <property type="match status" value="1"/>
</dbReference>
<feature type="domain" description="UDP-galactopyranose mutase C-terminal" evidence="6">
    <location>
        <begin position="157"/>
        <end position="351"/>
    </location>
</feature>
<evidence type="ECO:0000313" key="7">
    <source>
        <dbReference type="EMBL" id="GGM36585.1"/>
    </source>
</evidence>
<evidence type="ECO:0000259" key="6">
    <source>
        <dbReference type="Pfam" id="PF03275"/>
    </source>
</evidence>
<sequence length="383" mass="43649">MNPADQMATGEPYDYLIVGAGFAGSVLAERLHAAGKRVLIVERREHIGGNAYDTYDDAGVLIHPYGPHIFHTNSADVFGYLSRFTEWRPYEHRVLASVEGQLVPMPINLDTVNALYGLNLTSFELESFFASRAEPVEQVRTSEDVVVSKVGRDLYRKFFQGYTRKQWGLDPSELDASVTARVPTRTTRDDRYFTDTYQAMPKHGYTRLFQNLLRGIPVLVNTDYREVIGVIPHRHLIYTGPVDAFFDHCYGRLPYRSLRFQHETHPTEQFQPTGTVNYPNDYAYTRVSEFKHITGQEHAQTSVVYEFPQAEGDPYYPVPRPENAELYRRYEALARARTDVTFVGRLATYRYYNMDQVVAQALATARRLLQPEAPLTAPGAAAT</sequence>
<dbReference type="InterPro" id="IPR004379">
    <property type="entry name" value="UDP-GALP_mutase"/>
</dbReference>
<dbReference type="PANTHER" id="PTHR21197">
    <property type="entry name" value="UDP-GALACTOPYRANOSE MUTASE"/>
    <property type="match status" value="1"/>
</dbReference>
<dbReference type="Pfam" id="PF13450">
    <property type="entry name" value="NAD_binding_8"/>
    <property type="match status" value="1"/>
</dbReference>
<evidence type="ECO:0000256" key="5">
    <source>
        <dbReference type="ARBA" id="ARBA00023235"/>
    </source>
</evidence>
<keyword evidence="5" id="KW-0413">Isomerase</keyword>
<name>A0A8H9L6P2_9DEIO</name>
<comment type="caution">
    <text evidence="7">The sequence shown here is derived from an EMBL/GenBank/DDBJ whole genome shotgun (WGS) entry which is preliminary data.</text>
</comment>
<dbReference type="Proteomes" id="UP000600547">
    <property type="component" value="Unassembled WGS sequence"/>
</dbReference>
<accession>A0A8H9L6P2</accession>
<dbReference type="EMBL" id="BMQG01000003">
    <property type="protein sequence ID" value="GGM36585.1"/>
    <property type="molecule type" value="Genomic_DNA"/>
</dbReference>
<organism evidence="7 8">
    <name type="scientific">Deinococcus arenae</name>
    <dbReference type="NCBI Taxonomy" id="1452751"/>
    <lineage>
        <taxon>Bacteria</taxon>
        <taxon>Thermotogati</taxon>
        <taxon>Deinococcota</taxon>
        <taxon>Deinococci</taxon>
        <taxon>Deinococcales</taxon>
        <taxon>Deinococcaceae</taxon>
        <taxon>Deinococcus</taxon>
    </lineage>
</organism>
<gene>
    <name evidence="7" type="ORF">GCM10008956_11360</name>
</gene>
<dbReference type="GO" id="GO:0008767">
    <property type="term" value="F:UDP-galactopyranose mutase activity"/>
    <property type="evidence" value="ECO:0007669"/>
    <property type="project" value="InterPro"/>
</dbReference>
<dbReference type="GO" id="GO:0050660">
    <property type="term" value="F:flavin adenine dinucleotide binding"/>
    <property type="evidence" value="ECO:0007669"/>
    <property type="project" value="TreeGrafter"/>
</dbReference>
<proteinExistence type="inferred from homology"/>
<comment type="similarity">
    <text evidence="2">Belongs to the UDP-galactopyranose/dTDP-fucopyranose mutase family.</text>
</comment>
<dbReference type="Gene3D" id="3.40.50.720">
    <property type="entry name" value="NAD(P)-binding Rossmann-like Domain"/>
    <property type="match status" value="3"/>
</dbReference>
<protein>
    <submittedName>
        <fullName evidence="7">UDP-galactopyranose mutase</fullName>
    </submittedName>
</protein>
<evidence type="ECO:0000256" key="4">
    <source>
        <dbReference type="ARBA" id="ARBA00022827"/>
    </source>
</evidence>
<dbReference type="AlphaFoldDB" id="A0A8H9L6P2"/>
<evidence type="ECO:0000256" key="2">
    <source>
        <dbReference type="ARBA" id="ARBA00009321"/>
    </source>
</evidence>
<evidence type="ECO:0000256" key="3">
    <source>
        <dbReference type="ARBA" id="ARBA00022630"/>
    </source>
</evidence>